<name>A0A9X0QAS7_9BACT</name>
<organism evidence="1 2">
    <name type="scientific">Tunturiibacter gelidiferens</name>
    <dbReference type="NCBI Taxonomy" id="3069689"/>
    <lineage>
        <taxon>Bacteria</taxon>
        <taxon>Pseudomonadati</taxon>
        <taxon>Acidobacteriota</taxon>
        <taxon>Terriglobia</taxon>
        <taxon>Terriglobales</taxon>
        <taxon>Acidobacteriaceae</taxon>
        <taxon>Tunturiibacter</taxon>
    </lineage>
</organism>
<reference evidence="1 2" key="1">
    <citation type="submission" date="2020-08" db="EMBL/GenBank/DDBJ databases">
        <title>Genomic Encyclopedia of Type Strains, Phase IV (KMG-V): Genome sequencing to study the core and pangenomes of soil and plant-associated prokaryotes.</title>
        <authorList>
            <person name="Whitman W."/>
        </authorList>
    </citation>
    <scope>NUCLEOTIDE SEQUENCE [LARGE SCALE GENOMIC DNA]</scope>
    <source>
        <strain evidence="1 2">X5P2</strain>
    </source>
</reference>
<gene>
    <name evidence="1" type="ORF">HDF14_000343</name>
</gene>
<sequence>MHTDDDVKLEYLDRDKFVIQIREAKDKESPANDP</sequence>
<proteinExistence type="predicted"/>
<evidence type="ECO:0000313" key="2">
    <source>
        <dbReference type="Proteomes" id="UP000535182"/>
    </source>
</evidence>
<dbReference type="EMBL" id="JACHEB010000001">
    <property type="protein sequence ID" value="MBB5326749.1"/>
    <property type="molecule type" value="Genomic_DNA"/>
</dbReference>
<keyword evidence="2" id="KW-1185">Reference proteome</keyword>
<comment type="caution">
    <text evidence="1">The sequence shown here is derived from an EMBL/GenBank/DDBJ whole genome shotgun (WGS) entry which is preliminary data.</text>
</comment>
<accession>A0A9X0QAS7</accession>
<dbReference type="AlphaFoldDB" id="A0A9X0QAS7"/>
<protein>
    <submittedName>
        <fullName evidence="1">Uncharacterized protein</fullName>
    </submittedName>
</protein>
<evidence type="ECO:0000313" key="1">
    <source>
        <dbReference type="EMBL" id="MBB5326749.1"/>
    </source>
</evidence>
<dbReference type="Proteomes" id="UP000535182">
    <property type="component" value="Unassembled WGS sequence"/>
</dbReference>